<dbReference type="STRING" id="2018661.A0A2A2KK14"/>
<proteinExistence type="inferred from homology"/>
<keyword evidence="3" id="KW-0560">Oxidoreductase</keyword>
<dbReference type="Pfam" id="PF00106">
    <property type="entry name" value="adh_short"/>
    <property type="match status" value="1"/>
</dbReference>
<evidence type="ECO:0000256" key="2">
    <source>
        <dbReference type="ARBA" id="ARBA00006484"/>
    </source>
</evidence>
<accession>A0A2A2KK14</accession>
<evidence type="ECO:0000256" key="10">
    <source>
        <dbReference type="ARBA" id="ARBA00042565"/>
    </source>
</evidence>
<evidence type="ECO:0000256" key="12">
    <source>
        <dbReference type="ARBA" id="ARBA00043199"/>
    </source>
</evidence>
<gene>
    <name evidence="14" type="ORF">WR25_03112</name>
</gene>
<organism evidence="14 15">
    <name type="scientific">Diploscapter pachys</name>
    <dbReference type="NCBI Taxonomy" id="2018661"/>
    <lineage>
        <taxon>Eukaryota</taxon>
        <taxon>Metazoa</taxon>
        <taxon>Ecdysozoa</taxon>
        <taxon>Nematoda</taxon>
        <taxon>Chromadorea</taxon>
        <taxon>Rhabditida</taxon>
        <taxon>Rhabditina</taxon>
        <taxon>Rhabditomorpha</taxon>
        <taxon>Rhabditoidea</taxon>
        <taxon>Rhabditidae</taxon>
        <taxon>Diploscapter</taxon>
    </lineage>
</organism>
<dbReference type="GO" id="GO:0016617">
    <property type="term" value="F:4-oxoproline reductase activity"/>
    <property type="evidence" value="ECO:0007669"/>
    <property type="project" value="UniProtKB-EC"/>
</dbReference>
<evidence type="ECO:0000313" key="15">
    <source>
        <dbReference type="Proteomes" id="UP000218231"/>
    </source>
</evidence>
<dbReference type="SUPFAM" id="SSF51735">
    <property type="entry name" value="NAD(P)-binding Rossmann-fold domains"/>
    <property type="match status" value="2"/>
</dbReference>
<evidence type="ECO:0000256" key="9">
    <source>
        <dbReference type="ARBA" id="ARBA00042309"/>
    </source>
</evidence>
<evidence type="ECO:0000256" key="3">
    <source>
        <dbReference type="ARBA" id="ARBA00023002"/>
    </source>
</evidence>
<dbReference type="PANTHER" id="PTHR43477">
    <property type="entry name" value="DIHYDROANTICAPSIN 7-DEHYDROGENASE"/>
    <property type="match status" value="1"/>
</dbReference>
<dbReference type="Gene3D" id="3.40.50.720">
    <property type="entry name" value="NAD(P)-binding Rossmann-like Domain"/>
    <property type="match status" value="2"/>
</dbReference>
<comment type="catalytic activity">
    <reaction evidence="13">
        <text>(R)-3-hydroxybutanoate + NAD(+) = acetoacetate + NADH + H(+)</text>
        <dbReference type="Rhea" id="RHEA:20521"/>
        <dbReference type="ChEBI" id="CHEBI:10983"/>
        <dbReference type="ChEBI" id="CHEBI:13705"/>
        <dbReference type="ChEBI" id="CHEBI:15378"/>
        <dbReference type="ChEBI" id="CHEBI:57540"/>
        <dbReference type="ChEBI" id="CHEBI:57945"/>
        <dbReference type="EC" id="1.1.1.30"/>
    </reaction>
</comment>
<dbReference type="GO" id="GO:0003858">
    <property type="term" value="F:3-hydroxybutyrate dehydrogenase activity"/>
    <property type="evidence" value="ECO:0007669"/>
    <property type="project" value="UniProtKB-EC"/>
</dbReference>
<dbReference type="EC" id="1.1.1.30" evidence="6"/>
<keyword evidence="15" id="KW-1185">Reference proteome</keyword>
<evidence type="ECO:0000256" key="5">
    <source>
        <dbReference type="ARBA" id="ARBA00038956"/>
    </source>
</evidence>
<evidence type="ECO:0000256" key="8">
    <source>
        <dbReference type="ARBA" id="ARBA00041727"/>
    </source>
</evidence>
<comment type="similarity">
    <text evidence="2">Belongs to the short-chain dehydrogenases/reductases (SDR) family.</text>
</comment>
<dbReference type="PRINTS" id="PR00081">
    <property type="entry name" value="GDHRDH"/>
</dbReference>
<comment type="pathway">
    <text evidence="1">Siderophore biosynthesis.</text>
</comment>
<dbReference type="Proteomes" id="UP000218231">
    <property type="component" value="Unassembled WGS sequence"/>
</dbReference>
<evidence type="ECO:0000313" key="14">
    <source>
        <dbReference type="EMBL" id="PAV74301.1"/>
    </source>
</evidence>
<dbReference type="EC" id="1.1.1.104" evidence="5"/>
<evidence type="ECO:0000256" key="4">
    <source>
        <dbReference type="ARBA" id="ARBA00034698"/>
    </source>
</evidence>
<reference evidence="14 15" key="1">
    <citation type="journal article" date="2017" name="Curr. Biol.">
        <title>Genome architecture and evolution of a unichromosomal asexual nematode.</title>
        <authorList>
            <person name="Fradin H."/>
            <person name="Zegar C."/>
            <person name="Gutwein M."/>
            <person name="Lucas J."/>
            <person name="Kovtun M."/>
            <person name="Corcoran D."/>
            <person name="Baugh L.R."/>
            <person name="Kiontke K."/>
            <person name="Gunsalus K."/>
            <person name="Fitch D.H."/>
            <person name="Piano F."/>
        </authorList>
    </citation>
    <scope>NUCLEOTIDE SEQUENCE [LARGE SCALE GENOMIC DNA]</scope>
    <source>
        <strain evidence="14">PF1309</strain>
    </source>
</reference>
<evidence type="ECO:0000256" key="1">
    <source>
        <dbReference type="ARBA" id="ARBA00004924"/>
    </source>
</evidence>
<dbReference type="InterPro" id="IPR002347">
    <property type="entry name" value="SDR_fam"/>
</dbReference>
<dbReference type="OrthoDB" id="47007at2759"/>
<comment type="caution">
    <text evidence="14">The sequence shown here is derived from an EMBL/GenBank/DDBJ whole genome shotgun (WGS) entry which is preliminary data.</text>
</comment>
<dbReference type="InterPro" id="IPR051122">
    <property type="entry name" value="SDR_DHRS6-like"/>
</dbReference>
<name>A0A2A2KK14_9BILA</name>
<evidence type="ECO:0000256" key="6">
    <source>
        <dbReference type="ARBA" id="ARBA00038959"/>
    </source>
</evidence>
<protein>
    <recommendedName>
        <fullName evidence="7">Dehydrogenase/reductase SDR family member 6</fullName>
        <ecNumber evidence="5">1.1.1.104</ecNumber>
        <ecNumber evidence="6">1.1.1.30</ecNumber>
    </recommendedName>
    <alternativeName>
        <fullName evidence="11">(R)-beta-hydroxybutyrate dehydrogenase</fullName>
    </alternativeName>
    <alternativeName>
        <fullName evidence="9">3-hydroxybutyrate dehydrogenase type 2</fullName>
    </alternativeName>
    <alternativeName>
        <fullName evidence="12">4-oxo-L-proline reductase</fullName>
    </alternativeName>
    <alternativeName>
        <fullName evidence="10">Oxidoreductase UCPA</fullName>
    </alternativeName>
    <alternativeName>
        <fullName evidence="8">Short chain dehydrogenase/reductase family 15C member 1</fullName>
    </alternativeName>
</protein>
<evidence type="ECO:0000256" key="13">
    <source>
        <dbReference type="ARBA" id="ARBA00049550"/>
    </source>
</evidence>
<dbReference type="AlphaFoldDB" id="A0A2A2KK14"/>
<evidence type="ECO:0000256" key="11">
    <source>
        <dbReference type="ARBA" id="ARBA00043083"/>
    </source>
</evidence>
<evidence type="ECO:0000256" key="7">
    <source>
        <dbReference type="ARBA" id="ARBA00039194"/>
    </source>
</evidence>
<comment type="pathway">
    <text evidence="4">Amino-acid metabolism.</text>
</comment>
<dbReference type="CDD" id="cd05233">
    <property type="entry name" value="SDR_c"/>
    <property type="match status" value="1"/>
</dbReference>
<dbReference type="EMBL" id="LIAE01008355">
    <property type="protein sequence ID" value="PAV74301.1"/>
    <property type="molecule type" value="Genomic_DNA"/>
</dbReference>
<sequence length="165" mass="17427">MQALMDHHQEDLDAAYRRVTADVPLRRPASSDEIAAVCQFLVGAEASIVTGAGRTVLVTGAAGGIGQAIVEGFARGGAQVLAVDLDSPALRRLVDAQRALGHDVRGETLDLADPVAINTLLAKLERLDVLVHNAAYFPLTTFAEIDPALLQRTLAVAAACWLPPR</sequence>
<dbReference type="InterPro" id="IPR036291">
    <property type="entry name" value="NAD(P)-bd_dom_sf"/>
</dbReference>
<dbReference type="PANTHER" id="PTHR43477:SF1">
    <property type="entry name" value="DIHYDROANTICAPSIN 7-DEHYDROGENASE"/>
    <property type="match status" value="1"/>
</dbReference>